<sequence>MPAYKNVLCGLLWLLVCISTNVVALSNGVYTITSKHSGKRVEVINGAADNGANIQQWPANGYDAQRWLITHVEGDYYSLINLSSGKAMEVYDFGTSDGANVSQWEYLANHTQQWQVKQESNGYYSFINRNSGKALDLYNFNTADGANIAQWSYNGSDAQLWKLSQLGTTGQPGWDPSTINGATDHWSLSGNLVTHDPTLAYENGRWWVFQTGPGIYSKYSTNGTQWSGGNGGIFPNGLSWWRQYVPDHDGEDVWAPDVKSYNGRTWMYYSISTFGSNVSAIGLASTTSISSGSWRDDGLVVSSNSSQNFNAIDPDLVVDADGNPWLAFGSFWSGIQLTRLNPLTMKPYGPQYNIAYRGNEGIEAPSIIYRRGYYYLFVSVGKCCQGTNSTYQIRYGRATEIRGPYLDKNGHDLLSGGGSLLDGGNSQWIGPGGQDILNTDVIVRHAYDARDNGTSKLLISILNWDSNGWPRY</sequence>
<evidence type="ECO:0000256" key="6">
    <source>
        <dbReference type="PIRSR" id="PIRSR606710-2"/>
    </source>
</evidence>
<dbReference type="Gene3D" id="2.80.10.50">
    <property type="match status" value="2"/>
</dbReference>
<protein>
    <submittedName>
        <fullName evidence="9">Beta-xylosidase</fullName>
        <ecNumber evidence="9">3.2.1.99</ecNumber>
    </submittedName>
</protein>
<comment type="pathway">
    <text evidence="1">Glycan metabolism; L-arabinan degradation.</text>
</comment>
<evidence type="ECO:0000256" key="1">
    <source>
        <dbReference type="ARBA" id="ARBA00004834"/>
    </source>
</evidence>
<dbReference type="PANTHER" id="PTHR43301">
    <property type="entry name" value="ARABINAN ENDO-1,5-ALPHA-L-ARABINOSIDASE"/>
    <property type="match status" value="1"/>
</dbReference>
<dbReference type="InterPro" id="IPR035992">
    <property type="entry name" value="Ricin_B-like_lectins"/>
</dbReference>
<dbReference type="AlphaFoldDB" id="A0A0C5VF94"/>
<organism evidence="9 10">
    <name type="scientific">Gynuella sunshinyii YC6258</name>
    <dbReference type="NCBI Taxonomy" id="1445510"/>
    <lineage>
        <taxon>Bacteria</taxon>
        <taxon>Pseudomonadati</taxon>
        <taxon>Pseudomonadota</taxon>
        <taxon>Gammaproteobacteria</taxon>
        <taxon>Oceanospirillales</taxon>
        <taxon>Saccharospirillaceae</taxon>
        <taxon>Gynuella</taxon>
    </lineage>
</organism>
<dbReference type="Pfam" id="PF04616">
    <property type="entry name" value="Glyco_hydro_43"/>
    <property type="match status" value="1"/>
</dbReference>
<feature type="site" description="Important for catalytic activity, responsible for pKa modulation of the active site Glu and correct orientation of both the proton donor and substrate" evidence="6">
    <location>
        <position position="313"/>
    </location>
</feature>
<evidence type="ECO:0000256" key="2">
    <source>
        <dbReference type="ARBA" id="ARBA00009865"/>
    </source>
</evidence>
<dbReference type="InterPro" id="IPR023296">
    <property type="entry name" value="Glyco_hydro_beta-prop_sf"/>
</dbReference>
<dbReference type="PROSITE" id="PS50231">
    <property type="entry name" value="RICIN_B_LECTIN"/>
    <property type="match status" value="1"/>
</dbReference>
<keyword evidence="10" id="KW-1185">Reference proteome</keyword>
<dbReference type="RefSeq" id="WP_052830029.1">
    <property type="nucleotide sequence ID" value="NZ_CP007142.1"/>
</dbReference>
<keyword evidence="3 7" id="KW-0378">Hydrolase</keyword>
<feature type="active site" description="Proton donor" evidence="5">
    <location>
        <position position="363"/>
    </location>
</feature>
<dbReference type="CDD" id="cd00161">
    <property type="entry name" value="beta-trefoil_Ricin-like"/>
    <property type="match status" value="1"/>
</dbReference>
<dbReference type="InterPro" id="IPR006710">
    <property type="entry name" value="Glyco_hydro_43"/>
</dbReference>
<dbReference type="SUPFAM" id="SSF50370">
    <property type="entry name" value="Ricin B-like lectins"/>
    <property type="match status" value="1"/>
</dbReference>
<evidence type="ECO:0000256" key="3">
    <source>
        <dbReference type="ARBA" id="ARBA00022801"/>
    </source>
</evidence>
<gene>
    <name evidence="9" type="ORF">YC6258_00776</name>
</gene>
<dbReference type="EC" id="3.2.1.99" evidence="9"/>
<proteinExistence type="inferred from homology"/>
<dbReference type="STRING" id="1445510.YC6258_00776"/>
<evidence type="ECO:0000256" key="4">
    <source>
        <dbReference type="ARBA" id="ARBA00023295"/>
    </source>
</evidence>
<dbReference type="KEGG" id="gsn:YC6258_00776"/>
<evidence type="ECO:0000313" key="10">
    <source>
        <dbReference type="Proteomes" id="UP000032266"/>
    </source>
</evidence>
<dbReference type="Proteomes" id="UP000032266">
    <property type="component" value="Chromosome"/>
</dbReference>
<dbReference type="PATRIC" id="fig|1445510.3.peg.760"/>
<dbReference type="Gene3D" id="2.115.10.20">
    <property type="entry name" value="Glycosyl hydrolase domain, family 43"/>
    <property type="match status" value="1"/>
</dbReference>
<evidence type="ECO:0000256" key="5">
    <source>
        <dbReference type="PIRSR" id="PIRSR606710-1"/>
    </source>
</evidence>
<dbReference type="GO" id="GO:0046558">
    <property type="term" value="F:arabinan endo-1,5-alpha-L-arabinosidase activity"/>
    <property type="evidence" value="ECO:0007669"/>
    <property type="project" value="UniProtKB-EC"/>
</dbReference>
<dbReference type="PANTHER" id="PTHR43301:SF3">
    <property type="entry name" value="ARABINAN ENDO-1,5-ALPHA-L-ARABINOSIDASE A-RELATED"/>
    <property type="match status" value="1"/>
</dbReference>
<dbReference type="CDD" id="cd18829">
    <property type="entry name" value="GH43_BsArb43A-like"/>
    <property type="match status" value="1"/>
</dbReference>
<dbReference type="EMBL" id="CP007142">
    <property type="protein sequence ID" value="AJQ92826.1"/>
    <property type="molecule type" value="Genomic_DNA"/>
</dbReference>
<reference evidence="9 10" key="1">
    <citation type="submission" date="2014-01" db="EMBL/GenBank/DDBJ databases">
        <title>Full genme sequencing of cellulolytic bacterium Gynuella sunshinyii YC6258T gen. nov., sp. nov.</title>
        <authorList>
            <person name="Khan H."/>
            <person name="Chung E.J."/>
            <person name="Chung Y.R."/>
        </authorList>
    </citation>
    <scope>NUCLEOTIDE SEQUENCE [LARGE SCALE GENOMIC DNA]</scope>
    <source>
        <strain evidence="9 10">YC6258</strain>
    </source>
</reference>
<comment type="similarity">
    <text evidence="2 7">Belongs to the glycosyl hydrolase 43 family.</text>
</comment>
<dbReference type="InterPro" id="IPR000772">
    <property type="entry name" value="Ricin_B_lectin"/>
</dbReference>
<keyword evidence="4 7" id="KW-0326">Glycosidase</keyword>
<name>A0A0C5VF94_9GAMM</name>
<accession>A0A0C5VF94</accession>
<dbReference type="OrthoDB" id="9801455at2"/>
<evidence type="ECO:0000256" key="7">
    <source>
        <dbReference type="RuleBase" id="RU361187"/>
    </source>
</evidence>
<feature type="active site" description="Proton acceptor" evidence="5">
    <location>
        <position position="196"/>
    </location>
</feature>
<dbReference type="SUPFAM" id="SSF75005">
    <property type="entry name" value="Arabinanase/levansucrase/invertase"/>
    <property type="match status" value="1"/>
</dbReference>
<dbReference type="InterPro" id="IPR050727">
    <property type="entry name" value="GH43_arabinanases"/>
</dbReference>
<dbReference type="GO" id="GO:0005975">
    <property type="term" value="P:carbohydrate metabolic process"/>
    <property type="evidence" value="ECO:0007669"/>
    <property type="project" value="InterPro"/>
</dbReference>
<evidence type="ECO:0000259" key="8">
    <source>
        <dbReference type="SMART" id="SM00458"/>
    </source>
</evidence>
<dbReference type="Pfam" id="PF14200">
    <property type="entry name" value="RicinB_lectin_2"/>
    <property type="match status" value="2"/>
</dbReference>
<evidence type="ECO:0000313" key="9">
    <source>
        <dbReference type="EMBL" id="AJQ92826.1"/>
    </source>
</evidence>
<dbReference type="SMART" id="SM00458">
    <property type="entry name" value="RICIN"/>
    <property type="match status" value="1"/>
</dbReference>
<feature type="domain" description="Ricin B lectin" evidence="8">
    <location>
        <begin position="27"/>
        <end position="164"/>
    </location>
</feature>
<dbReference type="HOGENOM" id="CLU_044984_0_0_6"/>